<evidence type="ECO:0000256" key="1">
    <source>
        <dbReference type="SAM" id="MobiDB-lite"/>
    </source>
</evidence>
<dbReference type="Gene3D" id="3.30.710.10">
    <property type="entry name" value="Potassium Channel Kv1.1, Chain A"/>
    <property type="match status" value="1"/>
</dbReference>
<dbReference type="InterPro" id="IPR000210">
    <property type="entry name" value="BTB/POZ_dom"/>
</dbReference>
<keyword evidence="4" id="KW-1185">Reference proteome</keyword>
<dbReference type="Proteomes" id="UP000723463">
    <property type="component" value="Unassembled WGS sequence"/>
</dbReference>
<dbReference type="PROSITE" id="PS50097">
    <property type="entry name" value="BTB"/>
    <property type="match status" value="1"/>
</dbReference>
<organism evidence="3 4">
    <name type="scientific">Mortierella hygrophila</name>
    <dbReference type="NCBI Taxonomy" id="979708"/>
    <lineage>
        <taxon>Eukaryota</taxon>
        <taxon>Fungi</taxon>
        <taxon>Fungi incertae sedis</taxon>
        <taxon>Mucoromycota</taxon>
        <taxon>Mortierellomycotina</taxon>
        <taxon>Mortierellomycetes</taxon>
        <taxon>Mortierellales</taxon>
        <taxon>Mortierellaceae</taxon>
        <taxon>Mortierella</taxon>
    </lineage>
</organism>
<feature type="domain" description="BTB" evidence="2">
    <location>
        <begin position="8"/>
        <end position="37"/>
    </location>
</feature>
<dbReference type="Pfam" id="PF00651">
    <property type="entry name" value="BTB"/>
    <property type="match status" value="1"/>
</dbReference>
<proteinExistence type="predicted"/>
<comment type="caution">
    <text evidence="3">The sequence shown here is derived from an EMBL/GenBank/DDBJ whole genome shotgun (WGS) entry which is preliminary data.</text>
</comment>
<reference evidence="3" key="1">
    <citation type="journal article" date="2020" name="Fungal Divers.">
        <title>Resolving the Mortierellaceae phylogeny through synthesis of multi-gene phylogenetics and phylogenomics.</title>
        <authorList>
            <person name="Vandepol N."/>
            <person name="Liber J."/>
            <person name="Desiro A."/>
            <person name="Na H."/>
            <person name="Kennedy M."/>
            <person name="Barry K."/>
            <person name="Grigoriev I.V."/>
            <person name="Miller A.N."/>
            <person name="O'Donnell K."/>
            <person name="Stajich J.E."/>
            <person name="Bonito G."/>
        </authorList>
    </citation>
    <scope>NUCLEOTIDE SEQUENCE</scope>
    <source>
        <strain evidence="3">NRRL 2591</strain>
    </source>
</reference>
<dbReference type="EMBL" id="JAAAXW010000367">
    <property type="protein sequence ID" value="KAF9537740.1"/>
    <property type="molecule type" value="Genomic_DNA"/>
</dbReference>
<dbReference type="InterPro" id="IPR011333">
    <property type="entry name" value="SKP1/BTB/POZ_sf"/>
</dbReference>
<dbReference type="AlphaFoldDB" id="A0A9P6JXW9"/>
<evidence type="ECO:0000313" key="3">
    <source>
        <dbReference type="EMBL" id="KAF9537740.1"/>
    </source>
</evidence>
<dbReference type="CDD" id="cd18186">
    <property type="entry name" value="BTB_POZ_ZBTB_KLHL-like"/>
    <property type="match status" value="1"/>
</dbReference>
<gene>
    <name evidence="3" type="ORF">EC957_007707</name>
</gene>
<name>A0A9P6JXW9_9FUNG</name>
<accession>A0A9P6JXW9</accession>
<protein>
    <recommendedName>
        <fullName evidence="2">BTB domain-containing protein</fullName>
    </recommendedName>
</protein>
<evidence type="ECO:0000313" key="4">
    <source>
        <dbReference type="Proteomes" id="UP000723463"/>
    </source>
</evidence>
<feature type="region of interest" description="Disordered" evidence="1">
    <location>
        <begin position="50"/>
        <end position="78"/>
    </location>
</feature>
<evidence type="ECO:0000259" key="2">
    <source>
        <dbReference type="PROSITE" id="PS50097"/>
    </source>
</evidence>
<dbReference type="SUPFAM" id="SSF54695">
    <property type="entry name" value="POZ domain"/>
    <property type="match status" value="1"/>
</dbReference>
<sequence length="109" mass="12282">MFQRKSDADCILYVGQQRYYVHVPMLAARSPTFRRIFDTMIADGAWESDDLDKESSFTPPSLPEGAGTPGTTEQGVNVEDSDSFLPKLTLTLVDPEGSRFDELLYWVGW</sequence>